<feature type="region of interest" description="Disordered" evidence="1">
    <location>
        <begin position="146"/>
        <end position="168"/>
    </location>
</feature>
<proteinExistence type="predicted"/>
<comment type="caution">
    <text evidence="2">The sequence shown here is derived from an EMBL/GenBank/DDBJ whole genome shotgun (WGS) entry which is preliminary data.</text>
</comment>
<evidence type="ECO:0000313" key="2">
    <source>
        <dbReference type="EMBL" id="KAK8931327.1"/>
    </source>
</evidence>
<reference evidence="2 3" key="1">
    <citation type="journal article" date="2022" name="Nat. Plants">
        <title>Genomes of leafy and leafless Platanthera orchids illuminate the evolution of mycoheterotrophy.</title>
        <authorList>
            <person name="Li M.H."/>
            <person name="Liu K.W."/>
            <person name="Li Z."/>
            <person name="Lu H.C."/>
            <person name="Ye Q.L."/>
            <person name="Zhang D."/>
            <person name="Wang J.Y."/>
            <person name="Li Y.F."/>
            <person name="Zhong Z.M."/>
            <person name="Liu X."/>
            <person name="Yu X."/>
            <person name="Liu D.K."/>
            <person name="Tu X.D."/>
            <person name="Liu B."/>
            <person name="Hao Y."/>
            <person name="Liao X.Y."/>
            <person name="Jiang Y.T."/>
            <person name="Sun W.H."/>
            <person name="Chen J."/>
            <person name="Chen Y.Q."/>
            <person name="Ai Y."/>
            <person name="Zhai J.W."/>
            <person name="Wu S.S."/>
            <person name="Zhou Z."/>
            <person name="Hsiao Y.Y."/>
            <person name="Wu W.L."/>
            <person name="Chen Y.Y."/>
            <person name="Lin Y.F."/>
            <person name="Hsu J.L."/>
            <person name="Li C.Y."/>
            <person name="Wang Z.W."/>
            <person name="Zhao X."/>
            <person name="Zhong W.Y."/>
            <person name="Ma X.K."/>
            <person name="Ma L."/>
            <person name="Huang J."/>
            <person name="Chen G.Z."/>
            <person name="Huang M.Z."/>
            <person name="Huang L."/>
            <person name="Peng D.H."/>
            <person name="Luo Y.B."/>
            <person name="Zou S.Q."/>
            <person name="Chen S.P."/>
            <person name="Lan S."/>
            <person name="Tsai W.C."/>
            <person name="Van de Peer Y."/>
            <person name="Liu Z.J."/>
        </authorList>
    </citation>
    <scope>NUCLEOTIDE SEQUENCE [LARGE SCALE GENOMIC DNA]</scope>
    <source>
        <strain evidence="2">Lor287</strain>
    </source>
</reference>
<evidence type="ECO:0000256" key="1">
    <source>
        <dbReference type="SAM" id="MobiDB-lite"/>
    </source>
</evidence>
<name>A0AAP0G0W8_9ASPA</name>
<feature type="compositionally biased region" description="Low complexity" evidence="1">
    <location>
        <begin position="148"/>
        <end position="167"/>
    </location>
</feature>
<dbReference type="AlphaFoldDB" id="A0AAP0G0W8"/>
<accession>A0AAP0G0W8</accession>
<keyword evidence="3" id="KW-1185">Reference proteome</keyword>
<dbReference type="EMBL" id="JBBWWQ010000014">
    <property type="protein sequence ID" value="KAK8931327.1"/>
    <property type="molecule type" value="Genomic_DNA"/>
</dbReference>
<protein>
    <submittedName>
        <fullName evidence="2">Uncharacterized protein</fullName>
    </submittedName>
</protein>
<gene>
    <name evidence="2" type="ORF">KSP39_PZI016341</name>
</gene>
<evidence type="ECO:0000313" key="3">
    <source>
        <dbReference type="Proteomes" id="UP001418222"/>
    </source>
</evidence>
<sequence length="184" mass="20597">MNSHLLLGAEQGLCLRDAVEAWLMQEKLTREPNLLRKSRSCFTLSNLSGNFSDFSHVEEEKVGSHPLDIKDARNQEIPAIGIRTESLKHIALRCERIEENAPILAIFDCNIPRNLEGTMTQLLEGREYFGQYGSLLKVSISRPASTASQQAGKSQESSSSSSKSKFSNDNVLPKWIRIRLPRAV</sequence>
<organism evidence="2 3">
    <name type="scientific">Platanthera zijinensis</name>
    <dbReference type="NCBI Taxonomy" id="2320716"/>
    <lineage>
        <taxon>Eukaryota</taxon>
        <taxon>Viridiplantae</taxon>
        <taxon>Streptophyta</taxon>
        <taxon>Embryophyta</taxon>
        <taxon>Tracheophyta</taxon>
        <taxon>Spermatophyta</taxon>
        <taxon>Magnoliopsida</taxon>
        <taxon>Liliopsida</taxon>
        <taxon>Asparagales</taxon>
        <taxon>Orchidaceae</taxon>
        <taxon>Orchidoideae</taxon>
        <taxon>Orchideae</taxon>
        <taxon>Orchidinae</taxon>
        <taxon>Platanthera</taxon>
    </lineage>
</organism>
<dbReference type="Proteomes" id="UP001418222">
    <property type="component" value="Unassembled WGS sequence"/>
</dbReference>